<accession>A0A0A9BSR9</accession>
<reference evidence="1" key="1">
    <citation type="submission" date="2014-09" db="EMBL/GenBank/DDBJ databases">
        <authorList>
            <person name="Magalhaes I.L.F."/>
            <person name="Oliveira U."/>
            <person name="Santos F.R."/>
            <person name="Vidigal T.H.D.A."/>
            <person name="Brescovit A.D."/>
            <person name="Santos A.J."/>
        </authorList>
    </citation>
    <scope>NUCLEOTIDE SEQUENCE</scope>
    <source>
        <tissue evidence="1">Shoot tissue taken approximately 20 cm above the soil surface</tissue>
    </source>
</reference>
<sequence length="19" mass="2285">MSKSDPPFQNEKDEQFFNP</sequence>
<reference evidence="1" key="2">
    <citation type="journal article" date="2015" name="Data Brief">
        <title>Shoot transcriptome of the giant reed, Arundo donax.</title>
        <authorList>
            <person name="Barrero R.A."/>
            <person name="Guerrero F.D."/>
            <person name="Moolhuijzen P."/>
            <person name="Goolsby J.A."/>
            <person name="Tidwell J."/>
            <person name="Bellgard S.E."/>
            <person name="Bellgard M.I."/>
        </authorList>
    </citation>
    <scope>NUCLEOTIDE SEQUENCE</scope>
    <source>
        <tissue evidence="1">Shoot tissue taken approximately 20 cm above the soil surface</tissue>
    </source>
</reference>
<dbReference type="EMBL" id="GBRH01230826">
    <property type="protein sequence ID" value="JAD67069.1"/>
    <property type="molecule type" value="Transcribed_RNA"/>
</dbReference>
<name>A0A0A9BSR9_ARUDO</name>
<proteinExistence type="predicted"/>
<dbReference type="AlphaFoldDB" id="A0A0A9BSR9"/>
<evidence type="ECO:0000313" key="1">
    <source>
        <dbReference type="EMBL" id="JAD67069.1"/>
    </source>
</evidence>
<organism evidence="1">
    <name type="scientific">Arundo donax</name>
    <name type="common">Giant reed</name>
    <name type="synonym">Donax arundinaceus</name>
    <dbReference type="NCBI Taxonomy" id="35708"/>
    <lineage>
        <taxon>Eukaryota</taxon>
        <taxon>Viridiplantae</taxon>
        <taxon>Streptophyta</taxon>
        <taxon>Embryophyta</taxon>
        <taxon>Tracheophyta</taxon>
        <taxon>Spermatophyta</taxon>
        <taxon>Magnoliopsida</taxon>
        <taxon>Liliopsida</taxon>
        <taxon>Poales</taxon>
        <taxon>Poaceae</taxon>
        <taxon>PACMAD clade</taxon>
        <taxon>Arundinoideae</taxon>
        <taxon>Arundineae</taxon>
        <taxon>Arundo</taxon>
    </lineage>
</organism>
<protein>
    <submittedName>
        <fullName evidence="1">Uncharacterized protein</fullName>
    </submittedName>
</protein>